<protein>
    <submittedName>
        <fullName evidence="2">Uncharacterized protein</fullName>
    </submittedName>
</protein>
<dbReference type="AlphaFoldDB" id="A0A7U2NPS6"/>
<organism evidence="2 3">
    <name type="scientific">Phaeosphaeria nodorum (strain SN15 / ATCC MYA-4574 / FGSC 10173)</name>
    <name type="common">Glume blotch fungus</name>
    <name type="synonym">Parastagonospora nodorum</name>
    <dbReference type="NCBI Taxonomy" id="321614"/>
    <lineage>
        <taxon>Eukaryota</taxon>
        <taxon>Fungi</taxon>
        <taxon>Dikarya</taxon>
        <taxon>Ascomycota</taxon>
        <taxon>Pezizomycotina</taxon>
        <taxon>Dothideomycetes</taxon>
        <taxon>Pleosporomycetidae</taxon>
        <taxon>Pleosporales</taxon>
        <taxon>Pleosporineae</taxon>
        <taxon>Phaeosphaeriaceae</taxon>
        <taxon>Parastagonospora</taxon>
    </lineage>
</organism>
<name>A0A7U2NPS6_PHANO</name>
<dbReference type="OrthoDB" id="3751150at2759"/>
<reference evidence="3" key="1">
    <citation type="journal article" date="2021" name="BMC Genomics">
        <title>Chromosome-level genome assembly and manually-curated proteome of model necrotroph Parastagonospora nodorum Sn15 reveals a genome-wide trove of candidate effector homologs, and redundancy of virulence-related functions within an accessory chromosome.</title>
        <authorList>
            <person name="Bertazzoni S."/>
            <person name="Jones D.A.B."/>
            <person name="Phan H.T."/>
            <person name="Tan K.-C."/>
            <person name="Hane J.K."/>
        </authorList>
    </citation>
    <scope>NUCLEOTIDE SEQUENCE [LARGE SCALE GENOMIC DNA]</scope>
    <source>
        <strain evidence="3">SN15 / ATCC MYA-4574 / FGSC 10173)</strain>
    </source>
</reference>
<evidence type="ECO:0000313" key="3">
    <source>
        <dbReference type="Proteomes" id="UP000663193"/>
    </source>
</evidence>
<keyword evidence="3" id="KW-1185">Reference proteome</keyword>
<evidence type="ECO:0000256" key="1">
    <source>
        <dbReference type="SAM" id="MobiDB-lite"/>
    </source>
</evidence>
<dbReference type="KEGG" id="pno:SNOG_13404"/>
<dbReference type="Proteomes" id="UP000663193">
    <property type="component" value="Chromosome 19"/>
</dbReference>
<gene>
    <name evidence="2" type="ORF">JI435_134040</name>
</gene>
<sequence length="736" mass="80893">MMGELQQQQSSDMIDRGRRAHSFPIYEPPNKPADKMGRSYRTPSPRREPYFAEGEEITPKLKLNLRRPVVMDTPPGSPSDGFNAPATPTKQTVSMTTFGLLTPCTPNFGNFFRPAPASPTTPGLTDDSDVGQQHGASGSDVGAGAEDGYDSDKPLATQFDKMQQQIRDAEFAASLSEEARHGRSRRSTRLALKDVVKVAPVNTIKVAAITQSMKLANPVVPARNVSSPESSLTADAVVQLPPDINPAVLTLDWQLQYPPGGSTHPSYPYPQMDPRLFFDPVHVPIVDGLPNVFRVAPLLLPIGWRHVSRSGFLPIVFDPYQQAFKLTPIGPLPLPCEEVHQGGLAKYVPGGKEHPEAGLLPDIAPLSDGSDEIYNFEGVDWTLPWPKGENFDGSASTGAVQLANGLLSPITGDSPSYTNINKPYSHYIEAQDCPDGIVDIADAWRWLTERELDPTATFVPSPDKSWKNTGIYRTTRVGKEPIASLMALALSDVAVSPNNPIASYLKNQNGRVFCPFRSMATPVHVKITLLGEVEITLVELLSYFPNHYLWRKCSDRLVGAGLTGMDVTNFINYTRGLEGDATRSNNTINAQLTYETEVVSGKRVKIVREPHIAAYSTEGWAYTAWELTDYPLLGLAHGLKHMPEGPDAGPLTAAMKWARENGRYKALLSEVPELLQQAGLQLLIEPGESGDPDKEVKPMHVEKLKKDRIRVLEDARMRKRAAEKAEDGKRKRVKTE</sequence>
<dbReference type="VEuPathDB" id="FungiDB:JI435_134040"/>
<dbReference type="RefSeq" id="XP_001803616.1">
    <property type="nucleotide sequence ID" value="XM_001803564.1"/>
</dbReference>
<feature type="region of interest" description="Disordered" evidence="1">
    <location>
        <begin position="716"/>
        <end position="736"/>
    </location>
</feature>
<feature type="region of interest" description="Disordered" evidence="1">
    <location>
        <begin position="1"/>
        <end position="50"/>
    </location>
</feature>
<feature type="compositionally biased region" description="Polar residues" evidence="1">
    <location>
        <begin position="1"/>
        <end position="12"/>
    </location>
</feature>
<proteinExistence type="predicted"/>
<evidence type="ECO:0000313" key="2">
    <source>
        <dbReference type="EMBL" id="QRD05986.1"/>
    </source>
</evidence>
<feature type="region of interest" description="Disordered" evidence="1">
    <location>
        <begin position="111"/>
        <end position="154"/>
    </location>
</feature>
<dbReference type="EMBL" id="CP069041">
    <property type="protein sequence ID" value="QRD05986.1"/>
    <property type="molecule type" value="Genomic_DNA"/>
</dbReference>
<accession>A0A7U2NPS6</accession>